<dbReference type="Gene3D" id="3.30.1340.10">
    <property type="entry name" value="HPr-like"/>
    <property type="match status" value="1"/>
</dbReference>
<feature type="domain" description="HPr" evidence="2">
    <location>
        <begin position="254"/>
        <end position="317"/>
    </location>
</feature>
<comment type="caution">
    <text evidence="3">The sequence shown here is derived from an EMBL/GenBank/DDBJ whole genome shotgun (WGS) entry which is preliminary data.</text>
</comment>
<name>A0ABV8JK92_9BACL</name>
<feature type="region of interest" description="Disordered" evidence="1">
    <location>
        <begin position="185"/>
        <end position="243"/>
    </location>
</feature>
<organism evidence="3 4">
    <name type="scientific">Salinithrix halophila</name>
    <dbReference type="NCBI Taxonomy" id="1485204"/>
    <lineage>
        <taxon>Bacteria</taxon>
        <taxon>Bacillati</taxon>
        <taxon>Bacillota</taxon>
        <taxon>Bacilli</taxon>
        <taxon>Bacillales</taxon>
        <taxon>Thermoactinomycetaceae</taxon>
        <taxon>Salinithrix</taxon>
    </lineage>
</organism>
<evidence type="ECO:0000313" key="4">
    <source>
        <dbReference type="Proteomes" id="UP001595843"/>
    </source>
</evidence>
<dbReference type="Pfam" id="PF00381">
    <property type="entry name" value="PTS-HPr"/>
    <property type="match status" value="1"/>
</dbReference>
<accession>A0ABV8JK92</accession>
<proteinExistence type="predicted"/>
<keyword evidence="4" id="KW-1185">Reference proteome</keyword>
<dbReference type="SUPFAM" id="SSF55594">
    <property type="entry name" value="HPr-like"/>
    <property type="match status" value="1"/>
</dbReference>
<evidence type="ECO:0000259" key="2">
    <source>
        <dbReference type="Pfam" id="PF00381"/>
    </source>
</evidence>
<evidence type="ECO:0000256" key="1">
    <source>
        <dbReference type="SAM" id="MobiDB-lite"/>
    </source>
</evidence>
<dbReference type="EMBL" id="JBHSAP010000015">
    <property type="protein sequence ID" value="MFC4077651.1"/>
    <property type="molecule type" value="Genomic_DNA"/>
</dbReference>
<sequence>MVLLFAMVPSSTAVGSLESGPEALIIRADRIESKGLLLGLRKGNHGLVLNLKIRQANLSGMEMAGSYRNSSSRWNLGIQDPGPVSIQGLSVNVSAIGFKIKPGDFIQFEKPMQIGSLMPAIVLHDVYLRVEKMEAEKARMPALDLEAGKEVSLAPPDGGLFIDLRGFSSMGEGKAEDTINDMLAQNGDAKQGKPTKKPDKKAGGSTGEEPSKGPEEPDEKGDLPEKEPKEPPPGDGPDQPGPQKERVVLKRYFPALEIVGKARKYDSRVILIQGKKEYDAKDWGRVFLMKRFSGTEMEITAEGTDAEKAVKELAEWFGEK</sequence>
<evidence type="ECO:0000313" key="3">
    <source>
        <dbReference type="EMBL" id="MFC4077651.1"/>
    </source>
</evidence>
<dbReference type="InterPro" id="IPR000032">
    <property type="entry name" value="HPr-like"/>
</dbReference>
<protein>
    <submittedName>
        <fullName evidence="3">HPr family phosphocarrier protein</fullName>
    </submittedName>
</protein>
<gene>
    <name evidence="3" type="ORF">ACFOUO_12665</name>
</gene>
<dbReference type="Proteomes" id="UP001595843">
    <property type="component" value="Unassembled WGS sequence"/>
</dbReference>
<reference evidence="4" key="1">
    <citation type="journal article" date="2019" name="Int. J. Syst. Evol. Microbiol.">
        <title>The Global Catalogue of Microorganisms (GCM) 10K type strain sequencing project: providing services to taxonomists for standard genome sequencing and annotation.</title>
        <authorList>
            <consortium name="The Broad Institute Genomics Platform"/>
            <consortium name="The Broad Institute Genome Sequencing Center for Infectious Disease"/>
            <person name="Wu L."/>
            <person name="Ma J."/>
        </authorList>
    </citation>
    <scope>NUCLEOTIDE SEQUENCE [LARGE SCALE GENOMIC DNA]</scope>
    <source>
        <strain evidence="4">IBRC-M 10813</strain>
    </source>
</reference>
<dbReference type="InterPro" id="IPR035895">
    <property type="entry name" value="HPr-like_sf"/>
</dbReference>
<feature type="compositionally biased region" description="Basic and acidic residues" evidence="1">
    <location>
        <begin position="209"/>
        <end position="232"/>
    </location>
</feature>